<proteinExistence type="predicted"/>
<gene>
    <name evidence="2" type="ORF">mMyoMyo1_002222</name>
</gene>
<evidence type="ECO:0000313" key="3">
    <source>
        <dbReference type="Proteomes" id="UP000527355"/>
    </source>
</evidence>
<protein>
    <submittedName>
        <fullName evidence="2">Coiled-coil domain containing 17</fullName>
    </submittedName>
</protein>
<comment type="caution">
    <text evidence="2">The sequence shown here is derived from an EMBL/GenBank/DDBJ whole genome shotgun (WGS) entry which is preliminary data.</text>
</comment>
<keyword evidence="3" id="KW-1185">Reference proteome</keyword>
<dbReference type="Proteomes" id="UP000527355">
    <property type="component" value="Unassembled WGS sequence"/>
</dbReference>
<accession>A0A7J7ZTK1</accession>
<sequence>MASHSGEPELLPCGSCDMVFRSWALLATHTQRFCIGRLTREVTLGAQPSKASEPQGPTVAASQEHQGFPEQEANKSALRKLTEEVHWALPTGSKLSVLPKRSRVRLPPHGGRGLLLSLGAGSAAVLGGNATLDNSNSQAVRAALGASKGSHPGPQLRGCWEPQRAAAGPATDSHNTRGRDGGTEPGPGATRRR</sequence>
<reference evidence="2 3" key="1">
    <citation type="journal article" date="2020" name="Nature">
        <title>Six reference-quality genomes reveal evolution of bat adaptations.</title>
        <authorList>
            <person name="Jebb D."/>
            <person name="Huang Z."/>
            <person name="Pippel M."/>
            <person name="Hughes G.M."/>
            <person name="Lavrichenko K."/>
            <person name="Devanna P."/>
            <person name="Winkler S."/>
            <person name="Jermiin L.S."/>
            <person name="Skirmuntt E.C."/>
            <person name="Katzourakis A."/>
            <person name="Burkitt-Gray L."/>
            <person name="Ray D.A."/>
            <person name="Sullivan K.A.M."/>
            <person name="Roscito J.G."/>
            <person name="Kirilenko B.M."/>
            <person name="Davalos L.M."/>
            <person name="Corthals A.P."/>
            <person name="Power M.L."/>
            <person name="Jones G."/>
            <person name="Ransome R.D."/>
            <person name="Dechmann D.K.N."/>
            <person name="Locatelli A.G."/>
            <person name="Puechmaille S.J."/>
            <person name="Fedrigo O."/>
            <person name="Jarvis E.D."/>
            <person name="Hiller M."/>
            <person name="Vernes S.C."/>
            <person name="Myers E.W."/>
            <person name="Teeling E.C."/>
        </authorList>
    </citation>
    <scope>NUCLEOTIDE SEQUENCE [LARGE SCALE GENOMIC DNA]</scope>
    <source>
        <strain evidence="2">MMyoMyo1</strain>
        <tissue evidence="2">Flight muscle</tissue>
    </source>
</reference>
<feature type="region of interest" description="Disordered" evidence="1">
    <location>
        <begin position="46"/>
        <end position="74"/>
    </location>
</feature>
<evidence type="ECO:0000256" key="1">
    <source>
        <dbReference type="SAM" id="MobiDB-lite"/>
    </source>
</evidence>
<name>A0A7J7ZTK1_MYOMY</name>
<feature type="region of interest" description="Disordered" evidence="1">
    <location>
        <begin position="145"/>
        <end position="193"/>
    </location>
</feature>
<dbReference type="InterPro" id="IPR038800">
    <property type="entry name" value="CCDC17"/>
</dbReference>
<dbReference type="PANTHER" id="PTHR33820">
    <property type="entry name" value="COILED-COIL DOMAIN-CONTAINING PROTEIN 17"/>
    <property type="match status" value="1"/>
</dbReference>
<dbReference type="VEuPathDB" id="HostDB:GeneID_118677737"/>
<dbReference type="PANTHER" id="PTHR33820:SF4">
    <property type="entry name" value="COILED-COIL DOMAIN-CONTAINING PROTEIN 17"/>
    <property type="match status" value="1"/>
</dbReference>
<evidence type="ECO:0000313" key="2">
    <source>
        <dbReference type="EMBL" id="KAF6377441.1"/>
    </source>
</evidence>
<organism evidence="2 3">
    <name type="scientific">Myotis myotis</name>
    <name type="common">Greater mouse-eared bat</name>
    <name type="synonym">Vespertilio myotis</name>
    <dbReference type="NCBI Taxonomy" id="51298"/>
    <lineage>
        <taxon>Eukaryota</taxon>
        <taxon>Metazoa</taxon>
        <taxon>Chordata</taxon>
        <taxon>Craniata</taxon>
        <taxon>Vertebrata</taxon>
        <taxon>Euteleostomi</taxon>
        <taxon>Mammalia</taxon>
        <taxon>Eutheria</taxon>
        <taxon>Laurasiatheria</taxon>
        <taxon>Chiroptera</taxon>
        <taxon>Yangochiroptera</taxon>
        <taxon>Vespertilionidae</taxon>
        <taxon>Myotis</taxon>
    </lineage>
</organism>
<dbReference type="AlphaFoldDB" id="A0A7J7ZTK1"/>
<dbReference type="EMBL" id="JABWUV010000002">
    <property type="protein sequence ID" value="KAF6377441.1"/>
    <property type="molecule type" value="Genomic_DNA"/>
</dbReference>